<gene>
    <name evidence="1" type="ORF">ATH50_0632</name>
</gene>
<dbReference type="Proteomes" id="UP000277326">
    <property type="component" value="Unassembled WGS sequence"/>
</dbReference>
<name>A0A3M0DUJ5_9EURY</name>
<dbReference type="AlphaFoldDB" id="A0A3M0DUJ5"/>
<accession>A0A3M0DUJ5</accession>
<dbReference type="RefSeq" id="WP_199722655.1">
    <property type="nucleotide sequence ID" value="NZ_CP034145.1"/>
</dbReference>
<evidence type="ECO:0000313" key="2">
    <source>
        <dbReference type="Proteomes" id="UP000277326"/>
    </source>
</evidence>
<dbReference type="EMBL" id="REFS01000001">
    <property type="protein sequence ID" value="RMB25535.1"/>
    <property type="molecule type" value="Genomic_DNA"/>
</dbReference>
<sequence>MAGSTTNGVWRRVAESIAQRDALPTPVRAILGYYADSGQLSVSALRLQRTTDRFMTRAVEDLFDPVEAAIARDVDAAPDTVEFEYDTKLTLPAELTLGQVYYRARRETPDGFDPVNRELTSLRARLGGADEDRLARLLDAHADRLDTIERAERMTELVTAALVDGDMRDALNDAEYEDFHVDFPVASDKLHREIASCAQEALQRLVDERFEAFPPAVRDAYDEAVDISERHQARDDRFRTLARRARDGDDDAVVAIESEYKFADFDTPPPVFDDDDLELPYLKTQYRRVGVIYRGMIEMYRAADIDIDRAFEKSIIFAIIGAQVWLDDVDDYEADYAEDQLTPVTAEYLLASDDETAYRRVVDISRTYLDAAKAHAEASNSPLAGIGSDYIYRSGDPSVLPR</sequence>
<evidence type="ECO:0000313" key="1">
    <source>
        <dbReference type="EMBL" id="RMB25535.1"/>
    </source>
</evidence>
<dbReference type="OrthoDB" id="263605at2157"/>
<comment type="caution">
    <text evidence="1">The sequence shown here is derived from an EMBL/GenBank/DDBJ whole genome shotgun (WGS) entry which is preliminary data.</text>
</comment>
<reference evidence="1 2" key="1">
    <citation type="journal article" date="2015" name="Stand. Genomic Sci.">
        <title>Genomic Encyclopedia of Bacterial and Archaeal Type Strains, Phase III: the genomes of soil and plant-associated and newly described type strains.</title>
        <authorList>
            <person name="Whitman W.B."/>
            <person name="Woyke T."/>
            <person name="Klenk H.P."/>
            <person name="Zhou Y."/>
            <person name="Lilburn T.G."/>
            <person name="Beck B.J."/>
            <person name="De Vos P."/>
            <person name="Vandamme P."/>
            <person name="Eisen J.A."/>
            <person name="Garrity G."/>
            <person name="Hugenholtz P."/>
            <person name="Kyrpides N.C."/>
        </authorList>
    </citation>
    <scope>NUCLEOTIDE SEQUENCE [LARGE SCALE GENOMIC DNA]</scope>
    <source>
        <strain evidence="1 2">CGMCC 1.10124</strain>
    </source>
</reference>
<proteinExistence type="predicted"/>
<organism evidence="1 2">
    <name type="scientific">Haloplanus aerogenes</name>
    <dbReference type="NCBI Taxonomy" id="660522"/>
    <lineage>
        <taxon>Archaea</taxon>
        <taxon>Methanobacteriati</taxon>
        <taxon>Methanobacteriota</taxon>
        <taxon>Stenosarchaea group</taxon>
        <taxon>Halobacteria</taxon>
        <taxon>Halobacteriales</taxon>
        <taxon>Haloferacaceae</taxon>
        <taxon>Haloplanus</taxon>
    </lineage>
</organism>
<dbReference type="GeneID" id="38471737"/>
<protein>
    <submittedName>
        <fullName evidence="1">Uncharacterized protein</fullName>
    </submittedName>
</protein>